<organism evidence="1">
    <name type="scientific">Arundo donax</name>
    <name type="common">Giant reed</name>
    <name type="synonym">Donax arundinaceus</name>
    <dbReference type="NCBI Taxonomy" id="35708"/>
    <lineage>
        <taxon>Eukaryota</taxon>
        <taxon>Viridiplantae</taxon>
        <taxon>Streptophyta</taxon>
        <taxon>Embryophyta</taxon>
        <taxon>Tracheophyta</taxon>
        <taxon>Spermatophyta</taxon>
        <taxon>Magnoliopsida</taxon>
        <taxon>Liliopsida</taxon>
        <taxon>Poales</taxon>
        <taxon>Poaceae</taxon>
        <taxon>PACMAD clade</taxon>
        <taxon>Arundinoideae</taxon>
        <taxon>Arundineae</taxon>
        <taxon>Arundo</taxon>
    </lineage>
</organism>
<accession>A0A0A9UWE6</accession>
<reference evidence="1" key="2">
    <citation type="journal article" date="2015" name="Data Brief">
        <title>Shoot transcriptome of the giant reed, Arundo donax.</title>
        <authorList>
            <person name="Barrero R.A."/>
            <person name="Guerrero F.D."/>
            <person name="Moolhuijzen P."/>
            <person name="Goolsby J.A."/>
            <person name="Tidwell J."/>
            <person name="Bellgard S.E."/>
            <person name="Bellgard M.I."/>
        </authorList>
    </citation>
    <scope>NUCLEOTIDE SEQUENCE</scope>
    <source>
        <tissue evidence="1">Shoot tissue taken approximately 20 cm above the soil surface</tissue>
    </source>
</reference>
<evidence type="ECO:0000313" key="1">
    <source>
        <dbReference type="EMBL" id="JAE20226.1"/>
    </source>
</evidence>
<protein>
    <submittedName>
        <fullName evidence="1">Uncharacterized protein</fullName>
    </submittedName>
</protein>
<dbReference type="AlphaFoldDB" id="A0A0A9UWE6"/>
<sequence>MMHSAPIFMMVRQCSDQAELAPFSQEYINITNKRFRDTVKIDGAGDSSYTGFAYLQCNLLSAFSIPRTNILRSQDNMLG</sequence>
<proteinExistence type="predicted"/>
<name>A0A0A9UWE6_ARUDO</name>
<reference evidence="1" key="1">
    <citation type="submission" date="2014-09" db="EMBL/GenBank/DDBJ databases">
        <authorList>
            <person name="Magalhaes I.L.F."/>
            <person name="Oliveira U."/>
            <person name="Santos F.R."/>
            <person name="Vidigal T.H.D.A."/>
            <person name="Brescovit A.D."/>
            <person name="Santos A.J."/>
        </authorList>
    </citation>
    <scope>NUCLEOTIDE SEQUENCE</scope>
    <source>
        <tissue evidence="1">Shoot tissue taken approximately 20 cm above the soil surface</tissue>
    </source>
</reference>
<dbReference type="EMBL" id="GBRH01177670">
    <property type="protein sequence ID" value="JAE20226.1"/>
    <property type="molecule type" value="Transcribed_RNA"/>
</dbReference>